<accession>W3WSF1</accession>
<dbReference type="GeneID" id="19277708"/>
<evidence type="ECO:0000313" key="5">
    <source>
        <dbReference type="Proteomes" id="UP000030651"/>
    </source>
</evidence>
<dbReference type="EMBL" id="KI912118">
    <property type="protein sequence ID" value="ETS75751.1"/>
    <property type="molecule type" value="Genomic_DNA"/>
</dbReference>
<dbReference type="STRING" id="1229662.W3WSF1"/>
<dbReference type="HOGENOM" id="CLU_018003_1_1_1"/>
<sequence length="464" mass="51958">MEGNTSAQGFESLRISDSDIIIAVLGITGSGKSTFIQTLTHVDTGIGNSLASETTQIGIYSYYEESGRRVYLVDTPGFDEAVRSDVDVLEEQIFFFSQLFRAGAPLVGLVYMHSISKNRIGGSSVKNFRMLEQMCGPHALDRVVLLTTMWDQIEPGHAQQTLALQRHRELTKDKQFWGNMVCHGSRVMQFDGGKPSAQRVIEALATKYAQDGPVVLQIQREIVVEKKDTWNTSASREVARDLVRIKGDAKRELANLEKVERQPRSGAASLIAEEKAALEQKVQNVAEAERRLLTRFEDISYQKEARFAQLMDERNREYQSLLQQLQHAELKIERLEQERQESTAIYESYQSEQYETQSYYSRSSYDESFRSSYEQDQQLIRKSQTELDKGVKAKKRKKLLIQNIVPMLQILGGIGCVAGGAATMAIPIAAVGATMITSGASGLRFSTKDKEKPTPVESADTDTS</sequence>
<evidence type="ECO:0000259" key="3">
    <source>
        <dbReference type="Pfam" id="PF01926"/>
    </source>
</evidence>
<dbReference type="eggNOG" id="ENOG502RS6J">
    <property type="taxonomic scope" value="Eukaryota"/>
</dbReference>
<evidence type="ECO:0000313" key="4">
    <source>
        <dbReference type="EMBL" id="ETS75751.1"/>
    </source>
</evidence>
<dbReference type="InterPro" id="IPR027417">
    <property type="entry name" value="P-loop_NTPase"/>
</dbReference>
<protein>
    <recommendedName>
        <fullName evidence="3">G domain-containing protein</fullName>
    </recommendedName>
</protein>
<dbReference type="OrthoDB" id="8954335at2759"/>
<dbReference type="GO" id="GO:0005525">
    <property type="term" value="F:GTP binding"/>
    <property type="evidence" value="ECO:0007669"/>
    <property type="project" value="InterPro"/>
</dbReference>
<organism evidence="4 5">
    <name type="scientific">Pestalotiopsis fici (strain W106-1 / CGMCC3.15140)</name>
    <dbReference type="NCBI Taxonomy" id="1229662"/>
    <lineage>
        <taxon>Eukaryota</taxon>
        <taxon>Fungi</taxon>
        <taxon>Dikarya</taxon>
        <taxon>Ascomycota</taxon>
        <taxon>Pezizomycotina</taxon>
        <taxon>Sordariomycetes</taxon>
        <taxon>Xylariomycetidae</taxon>
        <taxon>Amphisphaeriales</taxon>
        <taxon>Sporocadaceae</taxon>
        <taxon>Pestalotiopsis</taxon>
    </lineage>
</organism>
<name>W3WSF1_PESFW</name>
<dbReference type="Pfam" id="PF01926">
    <property type="entry name" value="MMR_HSR1"/>
    <property type="match status" value="1"/>
</dbReference>
<dbReference type="Proteomes" id="UP000030651">
    <property type="component" value="Unassembled WGS sequence"/>
</dbReference>
<dbReference type="Gene3D" id="3.40.50.300">
    <property type="entry name" value="P-loop containing nucleotide triphosphate hydrolases"/>
    <property type="match status" value="1"/>
</dbReference>
<keyword evidence="5" id="KW-1185">Reference proteome</keyword>
<reference evidence="5" key="1">
    <citation type="journal article" date="2015" name="BMC Genomics">
        <title>Genomic and transcriptomic analysis of the endophytic fungus Pestalotiopsis fici reveals its lifestyle and high potential for synthesis of natural products.</title>
        <authorList>
            <person name="Wang X."/>
            <person name="Zhang X."/>
            <person name="Liu L."/>
            <person name="Xiang M."/>
            <person name="Wang W."/>
            <person name="Sun X."/>
            <person name="Che Y."/>
            <person name="Guo L."/>
            <person name="Liu G."/>
            <person name="Guo L."/>
            <person name="Wang C."/>
            <person name="Yin W.B."/>
            <person name="Stadler M."/>
            <person name="Zhang X."/>
            <person name="Liu X."/>
        </authorList>
    </citation>
    <scope>NUCLEOTIDE SEQUENCE [LARGE SCALE GENOMIC DNA]</scope>
    <source>
        <strain evidence="5">W106-1 / CGMCC3.15140</strain>
    </source>
</reference>
<gene>
    <name evidence="4" type="ORF">PFICI_12695</name>
</gene>
<dbReference type="CDD" id="cd00882">
    <property type="entry name" value="Ras_like_GTPase"/>
    <property type="match status" value="1"/>
</dbReference>
<dbReference type="RefSeq" id="XP_007839467.1">
    <property type="nucleotide sequence ID" value="XM_007841276.1"/>
</dbReference>
<proteinExistence type="predicted"/>
<evidence type="ECO:0000256" key="1">
    <source>
        <dbReference type="SAM" id="Coils"/>
    </source>
</evidence>
<dbReference type="AlphaFoldDB" id="W3WSF1"/>
<dbReference type="InParanoid" id="W3WSF1"/>
<feature type="domain" description="G" evidence="3">
    <location>
        <begin position="22"/>
        <end position="79"/>
    </location>
</feature>
<keyword evidence="1" id="KW-0175">Coiled coil</keyword>
<dbReference type="SUPFAM" id="SSF52540">
    <property type="entry name" value="P-loop containing nucleoside triphosphate hydrolases"/>
    <property type="match status" value="1"/>
</dbReference>
<dbReference type="OMA" id="QSEQYET"/>
<dbReference type="KEGG" id="pfy:PFICI_12695"/>
<dbReference type="InterPro" id="IPR006073">
    <property type="entry name" value="GTP-bd"/>
</dbReference>
<feature type="region of interest" description="Disordered" evidence="2">
    <location>
        <begin position="444"/>
        <end position="464"/>
    </location>
</feature>
<feature type="coiled-coil region" evidence="1">
    <location>
        <begin position="239"/>
        <end position="352"/>
    </location>
</feature>
<evidence type="ECO:0000256" key="2">
    <source>
        <dbReference type="SAM" id="MobiDB-lite"/>
    </source>
</evidence>